<dbReference type="InterPro" id="IPR011990">
    <property type="entry name" value="TPR-like_helical_dom_sf"/>
</dbReference>
<dbReference type="Pfam" id="PF13432">
    <property type="entry name" value="TPR_16"/>
    <property type="match status" value="1"/>
</dbReference>
<evidence type="ECO:0000256" key="3">
    <source>
        <dbReference type="PROSITE-ProRule" id="PRU00339"/>
    </source>
</evidence>
<dbReference type="RefSeq" id="WP_187468134.1">
    <property type="nucleotide sequence ID" value="NZ_JACSIT010000149.1"/>
</dbReference>
<dbReference type="PANTHER" id="PTHR44186">
    <property type="match status" value="1"/>
</dbReference>
<proteinExistence type="predicted"/>
<keyword evidence="2 3" id="KW-0802">TPR repeat</keyword>
<dbReference type="AlphaFoldDB" id="A0A923T8Y1"/>
<dbReference type="Pfam" id="PF14559">
    <property type="entry name" value="TPR_19"/>
    <property type="match status" value="1"/>
</dbReference>
<keyword evidence="6" id="KW-1185">Reference proteome</keyword>
<comment type="caution">
    <text evidence="5">The sequence shown here is derived from an EMBL/GenBank/DDBJ whole genome shotgun (WGS) entry which is preliminary data.</text>
</comment>
<feature type="chain" id="PRO_5037019176" evidence="4">
    <location>
        <begin position="21"/>
        <end position="516"/>
    </location>
</feature>
<dbReference type="PANTHER" id="PTHR44186:SF1">
    <property type="entry name" value="BARDET-BIEDL SYNDROME 4 PROTEIN"/>
    <property type="match status" value="1"/>
</dbReference>
<reference evidence="5" key="1">
    <citation type="submission" date="2020-08" db="EMBL/GenBank/DDBJ databases">
        <title>Lewinella bacteria from marine environments.</title>
        <authorList>
            <person name="Zhong Y."/>
        </authorList>
    </citation>
    <scope>NUCLEOTIDE SEQUENCE</scope>
    <source>
        <strain evidence="5">KCTC 42187</strain>
    </source>
</reference>
<keyword evidence="1" id="KW-0677">Repeat</keyword>
<feature type="repeat" description="TPR" evidence="3">
    <location>
        <begin position="64"/>
        <end position="97"/>
    </location>
</feature>
<organism evidence="5 6">
    <name type="scientific">Neolewinella lacunae</name>
    <dbReference type="NCBI Taxonomy" id="1517758"/>
    <lineage>
        <taxon>Bacteria</taxon>
        <taxon>Pseudomonadati</taxon>
        <taxon>Bacteroidota</taxon>
        <taxon>Saprospiria</taxon>
        <taxon>Saprospirales</taxon>
        <taxon>Lewinellaceae</taxon>
        <taxon>Neolewinella</taxon>
    </lineage>
</organism>
<dbReference type="Gene3D" id="1.25.40.10">
    <property type="entry name" value="Tetratricopeptide repeat domain"/>
    <property type="match status" value="2"/>
</dbReference>
<dbReference type="PROSITE" id="PS50005">
    <property type="entry name" value="TPR"/>
    <property type="match status" value="2"/>
</dbReference>
<feature type="repeat" description="TPR" evidence="3">
    <location>
        <begin position="307"/>
        <end position="340"/>
    </location>
</feature>
<keyword evidence="4" id="KW-0732">Signal</keyword>
<dbReference type="SMART" id="SM00028">
    <property type="entry name" value="TPR"/>
    <property type="match status" value="5"/>
</dbReference>
<dbReference type="InterPro" id="IPR019734">
    <property type="entry name" value="TPR_rpt"/>
</dbReference>
<name>A0A923T8Y1_9BACT</name>
<evidence type="ECO:0000256" key="2">
    <source>
        <dbReference type="ARBA" id="ARBA00022803"/>
    </source>
</evidence>
<protein>
    <submittedName>
        <fullName evidence="5">Tetratricopeptide repeat protein</fullName>
    </submittedName>
</protein>
<gene>
    <name evidence="5" type="ORF">H9S92_18235</name>
</gene>
<evidence type="ECO:0000313" key="5">
    <source>
        <dbReference type="EMBL" id="MBC6996115.1"/>
    </source>
</evidence>
<evidence type="ECO:0000256" key="1">
    <source>
        <dbReference type="ARBA" id="ARBA00022737"/>
    </source>
</evidence>
<dbReference type="Proteomes" id="UP000650081">
    <property type="component" value="Unassembled WGS sequence"/>
</dbReference>
<evidence type="ECO:0000313" key="6">
    <source>
        <dbReference type="Proteomes" id="UP000650081"/>
    </source>
</evidence>
<dbReference type="EMBL" id="JACSIT010000149">
    <property type="protein sequence ID" value="MBC6996115.1"/>
    <property type="molecule type" value="Genomic_DNA"/>
</dbReference>
<dbReference type="SUPFAM" id="SSF48452">
    <property type="entry name" value="TPR-like"/>
    <property type="match status" value="2"/>
</dbReference>
<sequence>MRNVLLLCTVLFAASLGAQTGPLTEGGLKKQTRFIEAKQEALLGKTTEAIGLFTTLAEEEPENDAIQFELGRLHFAAGATPEAIDHLRKAYATRPNEVYAAFLAELYEASGRHREGAELFTELIRMNPGNEDYYLEKAAFLVRAQDLKGAVATYNELEKRIGTNAELSRRKHALYLGQGDQKRAEKELLDLVAARPEVLEYQHLLAGYYASQGETDKARKVYQNILAAQPADVRAQLALQDAAGPATVTDSDGQLLELLGRSDIDIDLKIGKLLPLVQEVARTQDAGLGQRAMGLATELRRVHPDEAKAAALQGDLYFHTGQYTAAAEAYRATLALDDTVYPVWEQLLAALYLDNQITALRKYAEEALDIYPNRPAIYVHYALGEVLRADFAAADALLRQAQLMVSGQPEANAALATLQEAIAGLEAGDTSAKLNLAQLPGGSDGPLGKLWAAGDRLSALSAAAASAGTNALLLEKLGDAQAAAGDKAAAARSYASARAAGSKSGNLSQKLSRVGS</sequence>
<dbReference type="Pfam" id="PF13428">
    <property type="entry name" value="TPR_14"/>
    <property type="match status" value="1"/>
</dbReference>
<evidence type="ECO:0000256" key="4">
    <source>
        <dbReference type="SAM" id="SignalP"/>
    </source>
</evidence>
<feature type="signal peptide" evidence="4">
    <location>
        <begin position="1"/>
        <end position="20"/>
    </location>
</feature>
<accession>A0A923T8Y1</accession>